<dbReference type="SMART" id="SM00382">
    <property type="entry name" value="AAA"/>
    <property type="match status" value="1"/>
</dbReference>
<dbReference type="GO" id="GO:0016887">
    <property type="term" value="F:ATP hydrolysis activity"/>
    <property type="evidence" value="ECO:0007669"/>
    <property type="project" value="InterPro"/>
</dbReference>
<keyword evidence="1" id="KW-0813">Transport</keyword>
<dbReference type="FunFam" id="3.40.50.300:FF:000032">
    <property type="entry name" value="Export ABC transporter ATP-binding protein"/>
    <property type="match status" value="1"/>
</dbReference>
<dbReference type="InterPro" id="IPR017911">
    <property type="entry name" value="MacB-like_ATP-bd"/>
</dbReference>
<proteinExistence type="inferred from homology"/>
<dbReference type="GO" id="GO:0022857">
    <property type="term" value="F:transmembrane transporter activity"/>
    <property type="evidence" value="ECO:0007669"/>
    <property type="project" value="TreeGrafter"/>
</dbReference>
<dbReference type="CDD" id="cd03255">
    <property type="entry name" value="ABC_MJ0796_LolCDE_FtsE"/>
    <property type="match status" value="1"/>
</dbReference>
<dbReference type="InterPro" id="IPR027417">
    <property type="entry name" value="P-loop_NTPase"/>
</dbReference>
<dbReference type="EMBL" id="MHFR01000058">
    <property type="protein sequence ID" value="OGW95761.1"/>
    <property type="molecule type" value="Genomic_DNA"/>
</dbReference>
<comment type="caution">
    <text evidence="6">The sequence shown here is derived from an EMBL/GenBank/DDBJ whole genome shotgun (WGS) entry which is preliminary data.</text>
</comment>
<gene>
    <name evidence="6" type="ORF">A3G33_05820</name>
</gene>
<reference evidence="6 7" key="1">
    <citation type="journal article" date="2016" name="Nat. Commun.">
        <title>Thousands of microbial genomes shed light on interconnected biogeochemical processes in an aquifer system.</title>
        <authorList>
            <person name="Anantharaman K."/>
            <person name="Brown C.T."/>
            <person name="Hug L.A."/>
            <person name="Sharon I."/>
            <person name="Castelle C.J."/>
            <person name="Probst A.J."/>
            <person name="Thomas B.C."/>
            <person name="Singh A."/>
            <person name="Wilkins M.J."/>
            <person name="Karaoz U."/>
            <person name="Brodie E.L."/>
            <person name="Williams K.H."/>
            <person name="Hubbard S.S."/>
            <person name="Banfield J.F."/>
        </authorList>
    </citation>
    <scope>NUCLEOTIDE SEQUENCE [LARGE SCALE GENOMIC DNA]</scope>
</reference>
<dbReference type="InterPro" id="IPR003439">
    <property type="entry name" value="ABC_transporter-like_ATP-bd"/>
</dbReference>
<dbReference type="SUPFAM" id="SSF52540">
    <property type="entry name" value="P-loop containing nucleoside triphosphate hydrolases"/>
    <property type="match status" value="1"/>
</dbReference>
<dbReference type="Pfam" id="PF00005">
    <property type="entry name" value="ABC_tran"/>
    <property type="match status" value="1"/>
</dbReference>
<dbReference type="InterPro" id="IPR003593">
    <property type="entry name" value="AAA+_ATPase"/>
</dbReference>
<keyword evidence="3 6" id="KW-0067">ATP-binding</keyword>
<dbReference type="PANTHER" id="PTHR24220">
    <property type="entry name" value="IMPORT ATP-BINDING PROTEIN"/>
    <property type="match status" value="1"/>
</dbReference>
<evidence type="ECO:0000256" key="3">
    <source>
        <dbReference type="ARBA" id="ARBA00022840"/>
    </source>
</evidence>
<keyword evidence="2" id="KW-0547">Nucleotide-binding</keyword>
<evidence type="ECO:0000313" key="7">
    <source>
        <dbReference type="Proteomes" id="UP000178187"/>
    </source>
</evidence>
<comment type="similarity">
    <text evidence="4">Belongs to the ABC transporter superfamily. Macrolide exporter (TC 3.A.1.122) family.</text>
</comment>
<dbReference type="PROSITE" id="PS50893">
    <property type="entry name" value="ABC_TRANSPORTER_2"/>
    <property type="match status" value="1"/>
</dbReference>
<name>A0A1G1KS51_9BACT</name>
<feature type="domain" description="ABC transporter" evidence="5">
    <location>
        <begin position="4"/>
        <end position="225"/>
    </location>
</feature>
<organism evidence="6 7">
    <name type="scientific">Candidatus Danuiimicrobium aquiferis</name>
    <dbReference type="NCBI Taxonomy" id="1801832"/>
    <lineage>
        <taxon>Bacteria</taxon>
        <taxon>Pseudomonadati</taxon>
        <taxon>Candidatus Omnitrophota</taxon>
        <taxon>Candidatus Danuiimicrobium</taxon>
    </lineage>
</organism>
<evidence type="ECO:0000256" key="2">
    <source>
        <dbReference type="ARBA" id="ARBA00022741"/>
    </source>
</evidence>
<dbReference type="GO" id="GO:0005886">
    <property type="term" value="C:plasma membrane"/>
    <property type="evidence" value="ECO:0007669"/>
    <property type="project" value="TreeGrafter"/>
</dbReference>
<accession>A0A1G1KS51</accession>
<dbReference type="AlphaFoldDB" id="A0A1G1KS51"/>
<dbReference type="Proteomes" id="UP000178187">
    <property type="component" value="Unassembled WGS sequence"/>
</dbReference>
<evidence type="ECO:0000256" key="1">
    <source>
        <dbReference type="ARBA" id="ARBA00022448"/>
    </source>
</evidence>
<dbReference type="InterPro" id="IPR015854">
    <property type="entry name" value="ABC_transpr_LolD-like"/>
</dbReference>
<dbReference type="PANTHER" id="PTHR24220:SF86">
    <property type="entry name" value="ABC TRANSPORTER ABCH.1"/>
    <property type="match status" value="1"/>
</dbReference>
<evidence type="ECO:0000259" key="5">
    <source>
        <dbReference type="PROSITE" id="PS50893"/>
    </source>
</evidence>
<evidence type="ECO:0000256" key="4">
    <source>
        <dbReference type="ARBA" id="ARBA00038388"/>
    </source>
</evidence>
<protein>
    <submittedName>
        <fullName evidence="6">Macrolide ABC transporter ATP-binding protein</fullName>
    </submittedName>
</protein>
<dbReference type="Gene3D" id="3.40.50.300">
    <property type="entry name" value="P-loop containing nucleotide triphosphate hydrolases"/>
    <property type="match status" value="1"/>
</dbReference>
<sequence length="225" mass="25192">MELVEVQNIQKIFRENSQAVQALTDISLTIRPGEFTALCGPSGSGKTTLLNLIGCLDRPTQGKILLDGDEISRASQQDLTKIRLRKIGFIFQDFNLIPSYTALENIEYVLWLQGVRAAARQKSALEICSRFGIEKLIGRRPSKLSRGQQQRVAVARAIIHKPKIVLGDELTANLDHKTGADLMDFLKKLNQEEGMTFVYATHDPVMMERANRIVRMQDGKIINAS</sequence>
<dbReference type="GO" id="GO:0005524">
    <property type="term" value="F:ATP binding"/>
    <property type="evidence" value="ECO:0007669"/>
    <property type="project" value="UniProtKB-KW"/>
</dbReference>
<dbReference type="GO" id="GO:0098796">
    <property type="term" value="C:membrane protein complex"/>
    <property type="evidence" value="ECO:0007669"/>
    <property type="project" value="UniProtKB-ARBA"/>
</dbReference>
<evidence type="ECO:0000313" key="6">
    <source>
        <dbReference type="EMBL" id="OGW95761.1"/>
    </source>
</evidence>